<feature type="repeat" description="RCC1" evidence="3">
    <location>
        <begin position="408"/>
        <end position="466"/>
    </location>
</feature>
<dbReference type="PROSITE" id="PS00626">
    <property type="entry name" value="RCC1_2"/>
    <property type="match status" value="4"/>
</dbReference>
<feature type="region of interest" description="Disordered" evidence="4">
    <location>
        <begin position="1"/>
        <end position="43"/>
    </location>
</feature>
<keyword evidence="7" id="KW-1185">Reference proteome</keyword>
<evidence type="ECO:0000259" key="5">
    <source>
        <dbReference type="Pfam" id="PF25390"/>
    </source>
</evidence>
<feature type="domain" description="RCC1-like" evidence="5">
    <location>
        <begin position="119"/>
        <end position="520"/>
    </location>
</feature>
<dbReference type="STRING" id="42249.A0A317SUY4"/>
<feature type="region of interest" description="Disordered" evidence="4">
    <location>
        <begin position="190"/>
        <end position="221"/>
    </location>
</feature>
<dbReference type="PRINTS" id="PR00633">
    <property type="entry name" value="RCCNDNSATION"/>
</dbReference>
<dbReference type="SUPFAM" id="SSF50985">
    <property type="entry name" value="RCC1/BLIP-II"/>
    <property type="match status" value="1"/>
</dbReference>
<dbReference type="AlphaFoldDB" id="A0A317SUY4"/>
<name>A0A317SUY4_9PEZI</name>
<comment type="caution">
    <text evidence="6">The sequence shown here is derived from an EMBL/GenBank/DDBJ whole genome shotgun (WGS) entry which is preliminary data.</text>
</comment>
<dbReference type="InterPro" id="IPR058923">
    <property type="entry name" value="RCC1-like_dom"/>
</dbReference>
<accession>A0A317SUY4</accession>
<dbReference type="GO" id="GO:0005737">
    <property type="term" value="C:cytoplasm"/>
    <property type="evidence" value="ECO:0007669"/>
    <property type="project" value="TreeGrafter"/>
</dbReference>
<feature type="repeat" description="RCC1" evidence="3">
    <location>
        <begin position="117"/>
        <end position="173"/>
    </location>
</feature>
<keyword evidence="2" id="KW-0677">Repeat</keyword>
<feature type="compositionally biased region" description="Polar residues" evidence="4">
    <location>
        <begin position="1"/>
        <end position="13"/>
    </location>
</feature>
<feature type="repeat" description="RCC1" evidence="3">
    <location>
        <begin position="467"/>
        <end position="524"/>
    </location>
</feature>
<gene>
    <name evidence="6" type="ORF">C7212DRAFT_277797</name>
</gene>
<dbReference type="EMBL" id="PYWC01000025">
    <property type="protein sequence ID" value="PWW77216.1"/>
    <property type="molecule type" value="Genomic_DNA"/>
</dbReference>
<dbReference type="PANTHER" id="PTHR45982:SF1">
    <property type="entry name" value="REGULATOR OF CHROMOSOME CONDENSATION"/>
    <property type="match status" value="1"/>
</dbReference>
<evidence type="ECO:0000256" key="3">
    <source>
        <dbReference type="PROSITE-ProRule" id="PRU00235"/>
    </source>
</evidence>
<feature type="repeat" description="RCC1" evidence="3">
    <location>
        <begin position="250"/>
        <end position="302"/>
    </location>
</feature>
<dbReference type="InterPro" id="IPR051553">
    <property type="entry name" value="Ran_GTPase-activating"/>
</dbReference>
<feature type="repeat" description="RCC1" evidence="3">
    <location>
        <begin position="303"/>
        <end position="355"/>
    </location>
</feature>
<reference evidence="6 7" key="1">
    <citation type="submission" date="2018-03" db="EMBL/GenBank/DDBJ databases">
        <title>Genomes of Pezizomycetes fungi and the evolution of truffles.</title>
        <authorList>
            <person name="Murat C."/>
            <person name="Payen T."/>
            <person name="Noel B."/>
            <person name="Kuo A."/>
            <person name="Martin F.M."/>
        </authorList>
    </citation>
    <scope>NUCLEOTIDE SEQUENCE [LARGE SCALE GENOMIC DNA]</scope>
    <source>
        <strain evidence="6">091103-1</strain>
    </source>
</reference>
<dbReference type="PROSITE" id="PS50012">
    <property type="entry name" value="RCC1_3"/>
    <property type="match status" value="7"/>
</dbReference>
<evidence type="ECO:0000256" key="4">
    <source>
        <dbReference type="SAM" id="MobiDB-lite"/>
    </source>
</evidence>
<dbReference type="GO" id="GO:0005085">
    <property type="term" value="F:guanyl-nucleotide exchange factor activity"/>
    <property type="evidence" value="ECO:0007669"/>
    <property type="project" value="TreeGrafter"/>
</dbReference>
<protein>
    <recommendedName>
        <fullName evidence="5">RCC1-like domain-containing protein</fullName>
    </recommendedName>
</protein>
<dbReference type="OrthoDB" id="61110at2759"/>
<feature type="repeat" description="RCC1" evidence="3">
    <location>
        <begin position="174"/>
        <end position="249"/>
    </location>
</feature>
<dbReference type="InterPro" id="IPR009091">
    <property type="entry name" value="RCC1/BLIP-II"/>
</dbReference>
<evidence type="ECO:0000313" key="7">
    <source>
        <dbReference type="Proteomes" id="UP000246991"/>
    </source>
</evidence>
<evidence type="ECO:0000256" key="1">
    <source>
        <dbReference type="ARBA" id="ARBA00022658"/>
    </source>
</evidence>
<evidence type="ECO:0000256" key="2">
    <source>
        <dbReference type="ARBA" id="ARBA00022737"/>
    </source>
</evidence>
<dbReference type="PANTHER" id="PTHR45982">
    <property type="entry name" value="REGULATOR OF CHROMOSOME CONDENSATION"/>
    <property type="match status" value="1"/>
</dbReference>
<organism evidence="6 7">
    <name type="scientific">Tuber magnatum</name>
    <name type="common">white Piedmont truffle</name>
    <dbReference type="NCBI Taxonomy" id="42249"/>
    <lineage>
        <taxon>Eukaryota</taxon>
        <taxon>Fungi</taxon>
        <taxon>Dikarya</taxon>
        <taxon>Ascomycota</taxon>
        <taxon>Pezizomycotina</taxon>
        <taxon>Pezizomycetes</taxon>
        <taxon>Pezizales</taxon>
        <taxon>Tuberaceae</taxon>
        <taxon>Tuber</taxon>
    </lineage>
</organism>
<sequence length="544" mass="57503">MDTDSEAASSRAGSETDVETESEAVSPTGVEYEAGTEIESDTDPIAVITPQRRGCKWTGGDDARLLSGYRRQISTPRIAAILGRTPRAVRDRLAKLRQPNTPAPTSATVNLLPTQRLEIYAFGTGECAELGLGPEVKARVVRRPRLNVHLHHEKVGIVAIAAGGMHGLALSHEGRVYSWGVNDQSALGRGTQYTPLGGDGDSGSDSDSDSDVPLNALESTPMPITSFPEGTVITNIAAGDSISIAVTNTGRVYTWGTFRSSEGILGFNEDIHVQPVPKLLDTPQDVVQVAAGTNHALALTKRGEVYTWGNGEHGELGRRIVPRARLTQLNPTRVITEGVTSVAAGSYHSFAIDRDGKVWSWGLNQYAQCGIDDNDGIRFPTLVGSLTDYRIKQISAGEHHTAALTDGGQLLVWGRDDDGQLGLGLVKSSAADVVSTRSVHKLHVAPGTSFTSIACGTHHNIAISTEGQAFTWGSDVGYQTGQGPHNQRGEIIDVPTQIENKATIGVRLVSAAAGGQFSIIAGVPAMRPTDGAVPDNHAIAGSRA</sequence>
<dbReference type="PROSITE" id="PS00625">
    <property type="entry name" value="RCC1_1"/>
    <property type="match status" value="1"/>
</dbReference>
<evidence type="ECO:0000313" key="6">
    <source>
        <dbReference type="EMBL" id="PWW77216.1"/>
    </source>
</evidence>
<dbReference type="Pfam" id="PF25390">
    <property type="entry name" value="WD40_RLD"/>
    <property type="match status" value="1"/>
</dbReference>
<dbReference type="Gene3D" id="2.130.10.30">
    <property type="entry name" value="Regulator of chromosome condensation 1/beta-lactamase-inhibitor protein II"/>
    <property type="match status" value="1"/>
</dbReference>
<proteinExistence type="predicted"/>
<keyword evidence="1" id="KW-0344">Guanine-nucleotide releasing factor</keyword>
<dbReference type="Proteomes" id="UP000246991">
    <property type="component" value="Unassembled WGS sequence"/>
</dbReference>
<dbReference type="InterPro" id="IPR000408">
    <property type="entry name" value="Reg_chr_condens"/>
</dbReference>
<feature type="repeat" description="RCC1" evidence="3">
    <location>
        <begin position="356"/>
        <end position="407"/>
    </location>
</feature>